<proteinExistence type="predicted"/>
<dbReference type="EMBL" id="AOIA01000111">
    <property type="protein sequence ID" value="ELY58838.1"/>
    <property type="molecule type" value="Genomic_DNA"/>
</dbReference>
<keyword evidence="2" id="KW-1185">Reference proteome</keyword>
<dbReference type="Proteomes" id="UP000011531">
    <property type="component" value="Unassembled WGS sequence"/>
</dbReference>
<sequence>MGALSSLAGCMVLGGDTRPLGSASTDVAAGDIDRQVPTSIDPAAYKDQFSNTVVLTDDPYNADPTGEEPINNALMMAWEDDTLIVLPEGQYKMNQGFRRTGWRNVGLIGQNAVIRHGTVEAIDGHHVTEGEFQGGTMLFELGTPSEPHRGDLVFGGLIFDWTPENAGMQGLYAMVGDRAEIRNISFQGVHSLGTHGNMRVATVESDAFAVVDSVEMRGGGLHYHDTINTRETEAYDGSVSDEGFGQSWSTTGITGHPDAAGTTLYQNMICGPWPGNGLYVQGGGRQIVKDCVASNSGISNIRFNHTDAWEPIPELDGSDGSPTYEQSTVEGCTVIVDRMPNAIYYAQRGIWHYDGKGAIRDCDVTIAYEDDASGAGGNYAIGTRSGVTESAIENCQIHLLEPADAFYSGTSAPVTLRDISIQTENWNPGGSSPTAVMGGHTPTLENVTLNGQ</sequence>
<comment type="caution">
    <text evidence="1">The sequence shown here is derived from an EMBL/GenBank/DDBJ whole genome shotgun (WGS) entry which is preliminary data.</text>
</comment>
<dbReference type="AlphaFoldDB" id="L9XDY0"/>
<reference evidence="1 2" key="1">
    <citation type="journal article" date="2014" name="PLoS Genet.">
        <title>Phylogenetically driven sequencing of extremely halophilic archaea reveals strategies for static and dynamic osmo-response.</title>
        <authorList>
            <person name="Becker E.A."/>
            <person name="Seitzer P.M."/>
            <person name="Tritt A."/>
            <person name="Larsen D."/>
            <person name="Krusor M."/>
            <person name="Yao A.I."/>
            <person name="Wu D."/>
            <person name="Madern D."/>
            <person name="Eisen J.A."/>
            <person name="Darling A.E."/>
            <person name="Facciotti M.T."/>
        </authorList>
    </citation>
    <scope>NUCLEOTIDE SEQUENCE [LARGE SCALE GENOMIC DNA]</scope>
    <source>
        <strain evidence="1 2">DSM 18795</strain>
    </source>
</reference>
<gene>
    <name evidence="1" type="ORF">C492_11510</name>
</gene>
<protein>
    <recommendedName>
        <fullName evidence="3">Right handed beta helix domain-containing protein</fullName>
    </recommendedName>
</protein>
<accession>L9XDY0</accession>
<evidence type="ECO:0000313" key="1">
    <source>
        <dbReference type="EMBL" id="ELY58838.1"/>
    </source>
</evidence>
<evidence type="ECO:0008006" key="3">
    <source>
        <dbReference type="Google" id="ProtNLM"/>
    </source>
</evidence>
<evidence type="ECO:0000313" key="2">
    <source>
        <dbReference type="Proteomes" id="UP000011531"/>
    </source>
</evidence>
<organism evidence="1 2">
    <name type="scientific">Natronococcus jeotgali DSM 18795</name>
    <dbReference type="NCBI Taxonomy" id="1227498"/>
    <lineage>
        <taxon>Archaea</taxon>
        <taxon>Methanobacteriati</taxon>
        <taxon>Methanobacteriota</taxon>
        <taxon>Stenosarchaea group</taxon>
        <taxon>Halobacteria</taxon>
        <taxon>Halobacteriales</taxon>
        <taxon>Natrialbaceae</taxon>
        <taxon>Natronococcus</taxon>
    </lineage>
</organism>
<name>L9XDY0_9EURY</name>
<dbReference type="InterPro" id="IPR011050">
    <property type="entry name" value="Pectin_lyase_fold/virulence"/>
</dbReference>
<dbReference type="SUPFAM" id="SSF51126">
    <property type="entry name" value="Pectin lyase-like"/>
    <property type="match status" value="1"/>
</dbReference>